<dbReference type="SUPFAM" id="SSF52058">
    <property type="entry name" value="L domain-like"/>
    <property type="match status" value="1"/>
</dbReference>
<protein>
    <recommendedName>
        <fullName evidence="8">NB-ARC domain-containing protein</fullName>
    </recommendedName>
</protein>
<feature type="domain" description="Disease resistance R13L4/SHOC-2-like LRR" evidence="5">
    <location>
        <begin position="568"/>
        <end position="944"/>
    </location>
</feature>
<dbReference type="PANTHER" id="PTHR23155">
    <property type="entry name" value="DISEASE RESISTANCE PROTEIN RP"/>
    <property type="match status" value="1"/>
</dbReference>
<dbReference type="InterPro" id="IPR042197">
    <property type="entry name" value="Apaf_helical"/>
</dbReference>
<dbReference type="InterPro" id="IPR027417">
    <property type="entry name" value="P-loop_NTPase"/>
</dbReference>
<dbReference type="GO" id="GO:0002758">
    <property type="term" value="P:innate immune response-activating signaling pathway"/>
    <property type="evidence" value="ECO:0007669"/>
    <property type="project" value="UniProtKB-ARBA"/>
</dbReference>
<evidence type="ECO:0000313" key="6">
    <source>
        <dbReference type="EMBL" id="KAG2629790.1"/>
    </source>
</evidence>
<evidence type="ECO:0000256" key="2">
    <source>
        <dbReference type="ARBA" id="ARBA00022821"/>
    </source>
</evidence>
<dbReference type="SUPFAM" id="SSF52540">
    <property type="entry name" value="P-loop containing nucleoside triphosphate hydrolases"/>
    <property type="match status" value="1"/>
</dbReference>
<dbReference type="AlphaFoldDB" id="A0A8T0V3K7"/>
<dbReference type="InterPro" id="IPR032675">
    <property type="entry name" value="LRR_dom_sf"/>
</dbReference>
<name>A0A8T0V3K7_PANVG</name>
<dbReference type="Pfam" id="PF23598">
    <property type="entry name" value="LRR_14"/>
    <property type="match status" value="1"/>
</dbReference>
<dbReference type="InterPro" id="IPR055414">
    <property type="entry name" value="LRR_R13L4/SHOC2-like"/>
</dbReference>
<dbReference type="Gene3D" id="3.80.10.10">
    <property type="entry name" value="Ribonuclease Inhibitor"/>
    <property type="match status" value="2"/>
</dbReference>
<evidence type="ECO:0000313" key="7">
    <source>
        <dbReference type="Proteomes" id="UP000823388"/>
    </source>
</evidence>
<evidence type="ECO:0000259" key="5">
    <source>
        <dbReference type="Pfam" id="PF23598"/>
    </source>
</evidence>
<dbReference type="Proteomes" id="UP000823388">
    <property type="component" value="Chromosome 3K"/>
</dbReference>
<dbReference type="InterPro" id="IPR036388">
    <property type="entry name" value="WH-like_DNA-bd_sf"/>
</dbReference>
<dbReference type="GO" id="GO:0042742">
    <property type="term" value="P:defense response to bacterium"/>
    <property type="evidence" value="ECO:0007669"/>
    <property type="project" value="UniProtKB-ARBA"/>
</dbReference>
<dbReference type="InterPro" id="IPR002182">
    <property type="entry name" value="NB-ARC"/>
</dbReference>
<comment type="caution">
    <text evidence="6">The sequence shown here is derived from an EMBL/GenBank/DDBJ whole genome shotgun (WGS) entry which is preliminary data.</text>
</comment>
<feature type="domain" description="Disease resistance protein winged helix" evidence="4">
    <location>
        <begin position="435"/>
        <end position="504"/>
    </location>
</feature>
<dbReference type="GO" id="GO:0043531">
    <property type="term" value="F:ADP binding"/>
    <property type="evidence" value="ECO:0007669"/>
    <property type="project" value="InterPro"/>
</dbReference>
<dbReference type="InterPro" id="IPR044974">
    <property type="entry name" value="Disease_R_plants"/>
</dbReference>
<keyword evidence="7" id="KW-1185">Reference proteome</keyword>
<evidence type="ECO:0000256" key="1">
    <source>
        <dbReference type="ARBA" id="ARBA00022737"/>
    </source>
</evidence>
<dbReference type="Gene3D" id="3.40.50.300">
    <property type="entry name" value="P-loop containing nucleotide triphosphate hydrolases"/>
    <property type="match status" value="1"/>
</dbReference>
<dbReference type="PANTHER" id="PTHR23155:SF1165">
    <property type="entry name" value="OS11G0676100 PROTEIN"/>
    <property type="match status" value="1"/>
</dbReference>
<feature type="domain" description="NB-ARC" evidence="3">
    <location>
        <begin position="195"/>
        <end position="346"/>
    </location>
</feature>
<evidence type="ECO:0000259" key="4">
    <source>
        <dbReference type="Pfam" id="PF23559"/>
    </source>
</evidence>
<organism evidence="6 7">
    <name type="scientific">Panicum virgatum</name>
    <name type="common">Blackwell switchgrass</name>
    <dbReference type="NCBI Taxonomy" id="38727"/>
    <lineage>
        <taxon>Eukaryota</taxon>
        <taxon>Viridiplantae</taxon>
        <taxon>Streptophyta</taxon>
        <taxon>Embryophyta</taxon>
        <taxon>Tracheophyta</taxon>
        <taxon>Spermatophyta</taxon>
        <taxon>Magnoliopsida</taxon>
        <taxon>Liliopsida</taxon>
        <taxon>Poales</taxon>
        <taxon>Poaceae</taxon>
        <taxon>PACMAD clade</taxon>
        <taxon>Panicoideae</taxon>
        <taxon>Panicodae</taxon>
        <taxon>Paniceae</taxon>
        <taxon>Panicinae</taxon>
        <taxon>Panicum</taxon>
        <taxon>Panicum sect. Hiantes</taxon>
    </lineage>
</organism>
<keyword evidence="1" id="KW-0677">Repeat</keyword>
<evidence type="ECO:0008006" key="8">
    <source>
        <dbReference type="Google" id="ProtNLM"/>
    </source>
</evidence>
<dbReference type="InterPro" id="IPR058922">
    <property type="entry name" value="WHD_DRP"/>
</dbReference>
<dbReference type="Gene3D" id="1.10.10.10">
    <property type="entry name" value="Winged helix-like DNA-binding domain superfamily/Winged helix DNA-binding domain"/>
    <property type="match status" value="1"/>
</dbReference>
<dbReference type="EMBL" id="CM029041">
    <property type="protein sequence ID" value="KAG2629790.1"/>
    <property type="molecule type" value="Genomic_DNA"/>
</dbReference>
<dbReference type="Pfam" id="PF23559">
    <property type="entry name" value="WHD_DRP"/>
    <property type="match status" value="1"/>
</dbReference>
<sequence length="1014" mass="114647">MFFPLLDRREVCSVATIPDSSVKSCINQVQQIIQAGALGVYNELSELLQKMQQIHKFLVSGMRIEVYSTIIWLTDVKDAMSEADAIIDSLRSEGEQESHASSPSPTSIIACIPVQFLSCVHTVQKRPKINARIRKTKISELQQRVKTLADTEPIVKASPWNRNISHLLEPNLEGEEIINASGKLADLVVALAHKRKKVHKLAIVGKGGVGKTTLAQRVYNHHNVRGIFSKQAWLCVSGEYSDNTLIKELLKNIGVPQEKELRKEELRSKLSEAIKGKSLFLVLDNVWTSHVWTDLLEAPLDATATALILVTTRNIEVAQEIGVQVQHVHQVELMRREVGWELFWKSMHINEEEEVKNLKEIGMHIVDKCGGLPLAIKAVAGVLATKDKNKKQWKKILKSSAWSTNEASTELHGAFYLSYEDLQPYLKQCFLYCALFPEKWTMNRDDLVRFWVAEGFVKDKENQLLEDSAEEYYYELIYRNLLEPEPIYFGHQWCKVHDLLRQFALNLSNEEFFSGDPESLDSKTLSRLRYISVITGKNLVHFPAMGTGLKEVKTLIFNGDNSTSIESTVFQQFHHVKVLDLTGLHVGNLTEYIGNLVHLRLLDLDGTDVSCIPESIGSLRSLEVLNLQRCDSLHSLPSAITKLCNLRRLGLGGTSIDQVPEGIGNLAFLSDLEGFPIGTSRDNTRMQDGWKLEELASLVQLRRLDVVKLGKALPCGTSSFLEDKEHLKFIVLRCTEQATDKPYPDEDVRNIETIFKQLTPPKNLEDLAIDRFFGQCYPTWLGLGTHLPSVKHLTLANCISCEQLPPVGQLPNLKYLRIVGATAVTRVGPEFIGRGIGNPSSSQAVAFPMLEFLMMRDMTNWATWSFVEEEEIQQESTPGNKEMALQLLPRLKELQLVNCPKIRSLPSHLAQASSLKVIQLRWASSLNVLGNLPWLSDILVLATCSNLETISNLPLVTVLRLQKCLNLRSVENLDNLQQIWLTQDMKDTSSQWLSQLQEQHRRRHSKELDVYTWR</sequence>
<proteinExistence type="predicted"/>
<dbReference type="Gene3D" id="1.10.8.430">
    <property type="entry name" value="Helical domain of apoptotic protease-activating factors"/>
    <property type="match status" value="1"/>
</dbReference>
<dbReference type="GO" id="GO:0009626">
    <property type="term" value="P:plant-type hypersensitive response"/>
    <property type="evidence" value="ECO:0007669"/>
    <property type="project" value="UniProtKB-ARBA"/>
</dbReference>
<evidence type="ECO:0000259" key="3">
    <source>
        <dbReference type="Pfam" id="PF00931"/>
    </source>
</evidence>
<dbReference type="Pfam" id="PF00931">
    <property type="entry name" value="NB-ARC"/>
    <property type="match status" value="1"/>
</dbReference>
<keyword evidence="2" id="KW-0611">Plant defense</keyword>
<accession>A0A8T0V3K7</accession>
<dbReference type="FunFam" id="1.10.10.10:FF:000322">
    <property type="entry name" value="Probable disease resistance protein At1g63360"/>
    <property type="match status" value="1"/>
</dbReference>
<dbReference type="PRINTS" id="PR00364">
    <property type="entry name" value="DISEASERSIST"/>
</dbReference>
<gene>
    <name evidence="6" type="ORF">PVAP13_3KG450302</name>
</gene>
<reference evidence="6" key="1">
    <citation type="submission" date="2020-05" db="EMBL/GenBank/DDBJ databases">
        <title>WGS assembly of Panicum virgatum.</title>
        <authorList>
            <person name="Lovell J.T."/>
            <person name="Jenkins J."/>
            <person name="Shu S."/>
            <person name="Juenger T.E."/>
            <person name="Schmutz J."/>
        </authorList>
    </citation>
    <scope>NUCLEOTIDE SEQUENCE</scope>
    <source>
        <strain evidence="6">AP13</strain>
    </source>
</reference>